<evidence type="ECO:0000313" key="4">
    <source>
        <dbReference type="EMBL" id="PFX15366.1"/>
    </source>
</evidence>
<keyword evidence="1" id="KW-0862">Zinc</keyword>
<dbReference type="OrthoDB" id="5961387at2759"/>
<feature type="region of interest" description="Disordered" evidence="2">
    <location>
        <begin position="1294"/>
        <end position="1317"/>
    </location>
</feature>
<feature type="region of interest" description="Disordered" evidence="2">
    <location>
        <begin position="270"/>
        <end position="289"/>
    </location>
</feature>
<dbReference type="Proteomes" id="UP000225706">
    <property type="component" value="Unassembled WGS sequence"/>
</dbReference>
<dbReference type="STRING" id="50429.A0A2B4RDZ5"/>
<evidence type="ECO:0000259" key="3">
    <source>
        <dbReference type="PROSITE" id="PS50966"/>
    </source>
</evidence>
<keyword evidence="5" id="KW-1185">Reference proteome</keyword>
<protein>
    <submittedName>
        <fullName evidence="4">Zinc finger SWIM domain-containing protein 8</fullName>
    </submittedName>
</protein>
<evidence type="ECO:0000313" key="5">
    <source>
        <dbReference type="Proteomes" id="UP000225706"/>
    </source>
</evidence>
<feature type="domain" description="SWIM-type" evidence="3">
    <location>
        <begin position="175"/>
        <end position="211"/>
    </location>
</feature>
<evidence type="ECO:0000256" key="2">
    <source>
        <dbReference type="SAM" id="MobiDB-lite"/>
    </source>
</evidence>
<organism evidence="4 5">
    <name type="scientific">Stylophora pistillata</name>
    <name type="common">Smooth cauliflower coral</name>
    <dbReference type="NCBI Taxonomy" id="50429"/>
    <lineage>
        <taxon>Eukaryota</taxon>
        <taxon>Metazoa</taxon>
        <taxon>Cnidaria</taxon>
        <taxon>Anthozoa</taxon>
        <taxon>Hexacorallia</taxon>
        <taxon>Scleractinia</taxon>
        <taxon>Astrocoeniina</taxon>
        <taxon>Pocilloporidae</taxon>
        <taxon>Stylophora</taxon>
    </lineage>
</organism>
<reference evidence="5" key="1">
    <citation type="journal article" date="2017" name="bioRxiv">
        <title>Comparative analysis of the genomes of Stylophora pistillata and Acropora digitifera provides evidence for extensive differences between species of corals.</title>
        <authorList>
            <person name="Voolstra C.R."/>
            <person name="Li Y."/>
            <person name="Liew Y.J."/>
            <person name="Baumgarten S."/>
            <person name="Zoccola D."/>
            <person name="Flot J.-F."/>
            <person name="Tambutte S."/>
            <person name="Allemand D."/>
            <person name="Aranda M."/>
        </authorList>
    </citation>
    <scope>NUCLEOTIDE SEQUENCE [LARGE SCALE GENOMIC DNA]</scope>
</reference>
<keyword evidence="1" id="KW-0479">Metal-binding</keyword>
<dbReference type="PANTHER" id="PTHR22619:SF1">
    <property type="entry name" value="ZINC FINGER SWIM DOMAIN-CONTAINING PROTEIN 8"/>
    <property type="match status" value="1"/>
</dbReference>
<sequence length="1531" mass="174569">MWSDDDDYYSIPYYFGSNDDMDDDSDDHYTFEDDYYYSSGEDYSDVISRRIRSKSDDAEDITETEASTSSYQVSPLQDLCCRFISRRFPFAFIEHRSPPIPDQLQLKIIQFSFPEDEEMIRKYAEFSRTSVDFVAARRLVANGIVKDLNQIGFRLSASVGERRQYRCRGNNNNTSYVTIHFDRGKITSAHCSCELSTNWCVHVVATCLARIKKKDTIAIHMPVSDSLDLLDREQLLKFAQYLLSEHQHERVVETAQQLLNRLLSRQQQDQQDDINKIPGAPDPTAGPGLDEEAHWFVSKSGFQSRCDSLMYESQADLGFVSYNDRDNDRGSSVTELWTKNCFQQALVQDEMDQQLNDYCTFSSPHRFNVLKVLETVADLLEDDFMSAVSALTMCTEQLTERLNKICHVESPSDRFIRRHGVKQQPKGNTGTFFGSLAGGFTPRISRCSTLSDEVSRLWRLAVLRPGVPPKKREGMLDQLRTLDQRVSVAFMNGPLRPWHGLQVAVRLASIDWGSDVFQTVLRGEWIQFPVVTSCMAIQVSCQLKDQHMNWQEVGERQNNEEQCRGSRTLSFLNPHCISFGPHYVVDIHSVCSMIEALNVSGRHDEAMRLTVTLCSTLVLFYKGHLLKLFDAATLPVSARCHLGVDTLPGDVKRGDHLAGSKAEQEMDPLLKINGESPMNVDAPSEKPNFDGVWPENTILSITTFAFLFDLLSRKPDLAQECLAKMKRTLSDEIRLHALDSAQSLRFHIGVIGLLLQRLPAPSLHHEVEEYNYECWLTYQLICSSPTLTDLNFLAHLGQQLIGAATATTTATPTTTLTPPSSLTRVIFHHLFKGAPAALSKCLTEHQNVGLCTAFHVLGHVNEYTLKDRFPSWMLFQYANCRLWAKLADVVLRSLSDSSELLEKAMTYILRPSGMLGARILEGTSNETIPFEVMSRLRNVEDVTAKCRVAYCLAKALSSKQGNTIKMMEYKAETGGRQLRRESLEMEMPRKILKASVGNALKLCAVQIGAHALYLEKLSDRTRVHSDLVRWLADFVVSSGMDTVKGLVNCKGGVTLFLAQSELLTLCEKVLQKFNHSSRDIVQSILLSLLEKASDSQKQDDMKKIVSFCRDKQFAAQVDLLPWICQRLKSLTEGEAFLPFEVLMEASQGMFEHYKEKLSTQENLNRRIWSPKGKLGLRRLFRDEEQMEDDSDNEDSDGFINNRNPYKTLEPHPYMQMAFDLGMMGLEKLKERPYEWENDRYSHYRRCPVKENLSLFCRVVCYLVEKTWLTESPEIHHKISRKMIRIWDKSRKKADKTRAISDDKPGCSHWEDARSQSVSQKSSEDSYLHKFVCSLISNVEDPMLLFEVVKELGEHLSNESARNSSSSRLERHERQDAQIKEACQIHASVKILLERAVDEFSKLLIGPKMVTAVEEVAHRCDRRRLEPSEVLFQLKRSKVMNTNMTVLLRTSKRALNILDPSGAKINGLTEEVSRQYPILQPLVDYVLADKEVYSSDEREVGLFRSNPSFLPAFVAHGLFPGMFERNYLDDYF</sequence>
<dbReference type="PANTHER" id="PTHR22619">
    <property type="entry name" value="ZINC FINGER SWIM DOMAIN CONTAINING PROTEIN 4, 5, 6"/>
    <property type="match status" value="1"/>
</dbReference>
<dbReference type="InterPro" id="IPR007527">
    <property type="entry name" value="Znf_SWIM"/>
</dbReference>
<dbReference type="EMBL" id="LSMT01000656">
    <property type="protein sequence ID" value="PFX15366.1"/>
    <property type="molecule type" value="Genomic_DNA"/>
</dbReference>
<evidence type="ECO:0000256" key="1">
    <source>
        <dbReference type="PROSITE-ProRule" id="PRU00325"/>
    </source>
</evidence>
<dbReference type="PROSITE" id="PS50966">
    <property type="entry name" value="ZF_SWIM"/>
    <property type="match status" value="1"/>
</dbReference>
<dbReference type="GO" id="GO:0008270">
    <property type="term" value="F:zinc ion binding"/>
    <property type="evidence" value="ECO:0007669"/>
    <property type="project" value="UniProtKB-KW"/>
</dbReference>
<proteinExistence type="predicted"/>
<feature type="compositionally biased region" description="Basic and acidic residues" evidence="2">
    <location>
        <begin position="1295"/>
        <end position="1313"/>
    </location>
</feature>
<dbReference type="GO" id="GO:0031462">
    <property type="term" value="C:Cul2-RING ubiquitin ligase complex"/>
    <property type="evidence" value="ECO:0007669"/>
    <property type="project" value="TreeGrafter"/>
</dbReference>
<accession>A0A2B4RDZ5</accession>
<gene>
    <name evidence="4" type="primary">ZSWIM8</name>
    <name evidence="4" type="ORF">AWC38_SpisGene20416</name>
</gene>
<name>A0A2B4RDZ5_STYPI</name>
<comment type="caution">
    <text evidence="4">The sequence shown here is derived from an EMBL/GenBank/DDBJ whole genome shotgun (WGS) entry which is preliminary data.</text>
</comment>
<keyword evidence="1" id="KW-0863">Zinc-finger</keyword>